<dbReference type="Pfam" id="PF00534">
    <property type="entry name" value="Glycos_transf_1"/>
    <property type="match status" value="1"/>
</dbReference>
<keyword evidence="4" id="KW-1185">Reference proteome</keyword>
<accession>A0ABV8ZAQ2</accession>
<gene>
    <name evidence="3" type="ORF">ACFO3N_08790</name>
</gene>
<reference evidence="4" key="1">
    <citation type="journal article" date="2019" name="Int. J. Syst. Evol. Microbiol.">
        <title>The Global Catalogue of Microorganisms (GCM) 10K type strain sequencing project: providing services to taxonomists for standard genome sequencing and annotation.</title>
        <authorList>
            <consortium name="The Broad Institute Genomics Platform"/>
            <consortium name="The Broad Institute Genome Sequencing Center for Infectious Disease"/>
            <person name="Wu L."/>
            <person name="Ma J."/>
        </authorList>
    </citation>
    <scope>NUCLEOTIDE SEQUENCE [LARGE SCALE GENOMIC DNA]</scope>
    <source>
        <strain evidence="4">NBRC 103627</strain>
    </source>
</reference>
<dbReference type="Pfam" id="PF13439">
    <property type="entry name" value="Glyco_transf_4"/>
    <property type="match status" value="1"/>
</dbReference>
<keyword evidence="3" id="KW-0328">Glycosyltransferase</keyword>
<dbReference type="Gene3D" id="3.40.50.2000">
    <property type="entry name" value="Glycogen Phosphorylase B"/>
    <property type="match status" value="2"/>
</dbReference>
<dbReference type="InterPro" id="IPR028098">
    <property type="entry name" value="Glyco_trans_4-like_N"/>
</dbReference>
<dbReference type="InterPro" id="IPR050194">
    <property type="entry name" value="Glycosyltransferase_grp1"/>
</dbReference>
<dbReference type="EMBL" id="JBHSFY010000004">
    <property type="protein sequence ID" value="MFC4477158.1"/>
    <property type="molecule type" value="Genomic_DNA"/>
</dbReference>
<dbReference type="EC" id="2.4.-.-" evidence="3"/>
<dbReference type="GO" id="GO:0016757">
    <property type="term" value="F:glycosyltransferase activity"/>
    <property type="evidence" value="ECO:0007669"/>
    <property type="project" value="UniProtKB-KW"/>
</dbReference>
<dbReference type="Proteomes" id="UP001596003">
    <property type="component" value="Unassembled WGS sequence"/>
</dbReference>
<dbReference type="InterPro" id="IPR001296">
    <property type="entry name" value="Glyco_trans_1"/>
</dbReference>
<dbReference type="RefSeq" id="WP_379796948.1">
    <property type="nucleotide sequence ID" value="NZ_JBHSFY010000004.1"/>
</dbReference>
<dbReference type="PANTHER" id="PTHR45947">
    <property type="entry name" value="SULFOQUINOVOSYL TRANSFERASE SQD2"/>
    <property type="match status" value="1"/>
</dbReference>
<feature type="domain" description="Glycosyl transferase family 1" evidence="1">
    <location>
        <begin position="207"/>
        <end position="360"/>
    </location>
</feature>
<sequence>MKILIIHTRYQMFGGEDIVVDQELNLLKQHHTVEVIYFQNHLGWRGAMQFLGSIWNVSSARKVRKKIKEFKPDLVHIHNWHFALGPLVFRKISQLKIPVVHTIHNYRLLCPSGILLNKGQLFNHSLYQRFPYTAIFKKVYRSSFFQTFWLSFIIWFHKKIGTWSKIEKYLCLTSFAVELFQKSNFNVPVEKFAVKPNFVMTDKTKLEVKRGNHFLFVGRLSDEKGVKVLIDAFRNSSYELKIAGDGILKQLVVDASLDNKNICYLGSIQNKEVRLELKKAQALIFSSIWYEGMPMTIIEAFSCRTPVIASNLGAMSSMVSNNLNGFHFEQGNAEDLIKTLQSFDKLSQEVRKEIQNNAYQTYKEKYSVNSQLSYFNDIYMSIINKRNEVK</sequence>
<evidence type="ECO:0000313" key="3">
    <source>
        <dbReference type="EMBL" id="MFC4477158.1"/>
    </source>
</evidence>
<comment type="caution">
    <text evidence="3">The sequence shown here is derived from an EMBL/GenBank/DDBJ whole genome shotgun (WGS) entry which is preliminary data.</text>
</comment>
<evidence type="ECO:0000259" key="2">
    <source>
        <dbReference type="Pfam" id="PF13439"/>
    </source>
</evidence>
<evidence type="ECO:0000259" key="1">
    <source>
        <dbReference type="Pfam" id="PF00534"/>
    </source>
</evidence>
<name>A0ABV8ZAQ2_9FLAO</name>
<dbReference type="PANTHER" id="PTHR45947:SF13">
    <property type="entry name" value="TRANSFERASE"/>
    <property type="match status" value="1"/>
</dbReference>
<feature type="domain" description="Glycosyltransferase subfamily 4-like N-terminal" evidence="2">
    <location>
        <begin position="50"/>
        <end position="202"/>
    </location>
</feature>
<keyword evidence="3" id="KW-0808">Transferase</keyword>
<evidence type="ECO:0000313" key="4">
    <source>
        <dbReference type="Proteomes" id="UP001596003"/>
    </source>
</evidence>
<proteinExistence type="predicted"/>
<protein>
    <submittedName>
        <fullName evidence="3">Glycosyltransferase</fullName>
        <ecNumber evidence="3">2.4.-.-</ecNumber>
    </submittedName>
</protein>
<organism evidence="3 4">
    <name type="scientific">Flavobacterium chungangensis</name>
    <dbReference type="NCBI Taxonomy" id="2708132"/>
    <lineage>
        <taxon>Bacteria</taxon>
        <taxon>Pseudomonadati</taxon>
        <taxon>Bacteroidota</taxon>
        <taxon>Flavobacteriia</taxon>
        <taxon>Flavobacteriales</taxon>
        <taxon>Flavobacteriaceae</taxon>
        <taxon>Flavobacterium</taxon>
    </lineage>
</organism>
<dbReference type="SUPFAM" id="SSF53756">
    <property type="entry name" value="UDP-Glycosyltransferase/glycogen phosphorylase"/>
    <property type="match status" value="1"/>
</dbReference>